<evidence type="ECO:0008006" key="3">
    <source>
        <dbReference type="Google" id="ProtNLM"/>
    </source>
</evidence>
<keyword evidence="2" id="KW-1185">Reference proteome</keyword>
<dbReference type="Proteomes" id="UP000629420">
    <property type="component" value="Chromosome"/>
</dbReference>
<dbReference type="RefSeq" id="WP_202336260.1">
    <property type="nucleotide sequence ID" value="NZ_CP068439.1"/>
</dbReference>
<organism evidence="1 2">
    <name type="scientific">Aequorivita iocasae</name>
    <dbReference type="NCBI Taxonomy" id="2803865"/>
    <lineage>
        <taxon>Bacteria</taxon>
        <taxon>Pseudomonadati</taxon>
        <taxon>Bacteroidota</taxon>
        <taxon>Flavobacteriia</taxon>
        <taxon>Flavobacteriales</taxon>
        <taxon>Flavobacteriaceae</taxon>
        <taxon>Aequorivita</taxon>
    </lineage>
</organism>
<evidence type="ECO:0000313" key="1">
    <source>
        <dbReference type="EMBL" id="QQX76456.1"/>
    </source>
</evidence>
<sequence length="150" mass="17400">MEIAIGVFALLVGGIALFFQIKEYQKNNKIPQFKGRIGIDENDGIVTKKLFEFVTKNQGKIIFIDIYFDNDKNYEINENSKFCFSYYFDAREKLIGGIEYLIDVKSGDDFFYDNRQASKRLKGNFKIIGFSGPQMGWFSVIMKPVRIEDI</sequence>
<name>A0ABX7DS63_9FLAO</name>
<gene>
    <name evidence="1" type="ORF">JK629_14200</name>
</gene>
<accession>A0ABX7DS63</accession>
<evidence type="ECO:0000313" key="2">
    <source>
        <dbReference type="Proteomes" id="UP000629420"/>
    </source>
</evidence>
<reference evidence="1 2" key="1">
    <citation type="submission" date="2021-01" db="EMBL/GenBank/DDBJ databases">
        <title>Aequorivita sp. strain KX20305, a bacterium isolated from the sediment collected at a cold seep field in South China Sea.</title>
        <authorList>
            <person name="Zhang H."/>
            <person name="Li C."/>
        </authorList>
    </citation>
    <scope>NUCLEOTIDE SEQUENCE [LARGE SCALE GENOMIC DNA]</scope>
    <source>
        <strain evidence="1 2">KX20305</strain>
    </source>
</reference>
<proteinExistence type="predicted"/>
<protein>
    <recommendedName>
        <fullName evidence="3">DUF4178 domain-containing protein</fullName>
    </recommendedName>
</protein>
<dbReference type="EMBL" id="CP068439">
    <property type="protein sequence ID" value="QQX76456.1"/>
    <property type="molecule type" value="Genomic_DNA"/>
</dbReference>